<dbReference type="GO" id="GO:0004497">
    <property type="term" value="F:monooxygenase activity"/>
    <property type="evidence" value="ECO:0000318"/>
    <property type="project" value="GO_Central"/>
</dbReference>
<evidence type="ECO:0000256" key="5">
    <source>
        <dbReference type="ARBA" id="ARBA00022692"/>
    </source>
</evidence>
<dbReference type="InterPro" id="IPR001128">
    <property type="entry name" value="Cyt_P450"/>
</dbReference>
<keyword evidence="5 13" id="KW-0812">Transmembrane</keyword>
<proteinExistence type="inferred from homology"/>
<comment type="similarity">
    <text evidence="3">Belongs to the cytochrome P450 family.</text>
</comment>
<protein>
    <submittedName>
        <fullName evidence="14">Cytochrome P450, putative</fullName>
        <ecNumber evidence="14">1.14.13.76</ecNumber>
    </submittedName>
</protein>
<evidence type="ECO:0000256" key="9">
    <source>
        <dbReference type="ARBA" id="ARBA00023004"/>
    </source>
</evidence>
<organism evidence="14 15">
    <name type="scientific">Ricinus communis</name>
    <name type="common">Castor bean</name>
    <dbReference type="NCBI Taxonomy" id="3988"/>
    <lineage>
        <taxon>Eukaryota</taxon>
        <taxon>Viridiplantae</taxon>
        <taxon>Streptophyta</taxon>
        <taxon>Embryophyta</taxon>
        <taxon>Tracheophyta</taxon>
        <taxon>Spermatophyta</taxon>
        <taxon>Magnoliopsida</taxon>
        <taxon>eudicotyledons</taxon>
        <taxon>Gunneridae</taxon>
        <taxon>Pentapetalae</taxon>
        <taxon>rosids</taxon>
        <taxon>fabids</taxon>
        <taxon>Malpighiales</taxon>
        <taxon>Euphorbiaceae</taxon>
        <taxon>Acalyphoideae</taxon>
        <taxon>Acalypheae</taxon>
        <taxon>Ricinus</taxon>
    </lineage>
</organism>
<sequence>MTETKMWVLFHAVALIIIAMTHWIYKWRNPKCSSGKLPPGSMGLPLIGETIQFFIPSKSVDIPSFAKNRIKRFGPVFKTSLAGRPVVVSSDADFSHFILQQEGKLVELWYMDSFAKLLGQYGSLQEGSTNVIGAFHKNIKKLISDYFGPENLKEKLLPELEEMANQTLSTWSCQDSVEVKLECSKMILNFTARHLFGYDPIKYGIDISEMFTVFTQGLMSFPVNIPGTAFHKCMQTRKKIFKMIRDTIQERCTCPEARREDFLDHLIDDMKTENLLTENLITFAIFALLLATFETIPSTLALAIKLLAEHPTVVQELLKEHKEIIESRGNEASAGIIWKENKAMTFTMRVINESLRISSAAVGILRKSIQDIHANGYVIPKGWTIIVLPSAIHLNPQTYQDPLHFNPWRWKVITRIGPNVSAKNFIPFGGGLRSCGGAEFSKVLMAAFFHVLVTKYRWIKVKGGEIVRGPSLGFGNGYYIKVSEWSQ</sequence>
<dbReference type="Pfam" id="PF00067">
    <property type="entry name" value="p450"/>
    <property type="match status" value="1"/>
</dbReference>
<comment type="subcellular location">
    <subcellularLocation>
        <location evidence="2">Membrane</location>
    </subcellularLocation>
</comment>
<keyword evidence="8 14" id="KW-0560">Oxidoreductase</keyword>
<dbReference type="SUPFAM" id="SSF48264">
    <property type="entry name" value="Cytochrome P450"/>
    <property type="match status" value="1"/>
</dbReference>
<dbReference type="GO" id="GO:0010268">
    <property type="term" value="P:brassinosteroid homeostasis"/>
    <property type="evidence" value="ECO:0000318"/>
    <property type="project" value="GO_Central"/>
</dbReference>
<keyword evidence="9 12" id="KW-0408">Iron</keyword>
<evidence type="ECO:0000313" key="14">
    <source>
        <dbReference type="EMBL" id="EEF36240.1"/>
    </source>
</evidence>
<keyword evidence="11 13" id="KW-0472">Membrane</keyword>
<dbReference type="GO" id="GO:0020037">
    <property type="term" value="F:heme binding"/>
    <property type="evidence" value="ECO:0007669"/>
    <property type="project" value="InterPro"/>
</dbReference>
<reference evidence="15" key="1">
    <citation type="journal article" date="2010" name="Nat. Biotechnol.">
        <title>Draft genome sequence of the oilseed species Ricinus communis.</title>
        <authorList>
            <person name="Chan A.P."/>
            <person name="Crabtree J."/>
            <person name="Zhao Q."/>
            <person name="Lorenzi H."/>
            <person name="Orvis J."/>
            <person name="Puiu D."/>
            <person name="Melake-Berhan A."/>
            <person name="Jones K.M."/>
            <person name="Redman J."/>
            <person name="Chen G."/>
            <person name="Cahoon E.B."/>
            <person name="Gedil M."/>
            <person name="Stanke M."/>
            <person name="Haas B.J."/>
            <person name="Wortman J.R."/>
            <person name="Fraser-Liggett C.M."/>
            <person name="Ravel J."/>
            <person name="Rabinowicz P.D."/>
        </authorList>
    </citation>
    <scope>NUCLEOTIDE SEQUENCE [LARGE SCALE GENOMIC DNA]</scope>
    <source>
        <strain evidence="15">cv. Hale</strain>
    </source>
</reference>
<evidence type="ECO:0000256" key="7">
    <source>
        <dbReference type="ARBA" id="ARBA00022989"/>
    </source>
</evidence>
<dbReference type="PRINTS" id="PR00465">
    <property type="entry name" value="EP450IV"/>
</dbReference>
<dbReference type="eggNOG" id="KOG0157">
    <property type="taxonomic scope" value="Eukaryota"/>
</dbReference>
<evidence type="ECO:0000256" key="13">
    <source>
        <dbReference type="SAM" id="Phobius"/>
    </source>
</evidence>
<evidence type="ECO:0000256" key="2">
    <source>
        <dbReference type="ARBA" id="ARBA00004370"/>
    </source>
</evidence>
<evidence type="ECO:0000256" key="4">
    <source>
        <dbReference type="ARBA" id="ARBA00022617"/>
    </source>
</evidence>
<keyword evidence="10" id="KW-0503">Monooxygenase</keyword>
<feature type="transmembrane region" description="Helical" evidence="13">
    <location>
        <begin position="6"/>
        <end position="25"/>
    </location>
</feature>
<evidence type="ECO:0000256" key="3">
    <source>
        <dbReference type="ARBA" id="ARBA00010617"/>
    </source>
</evidence>
<evidence type="ECO:0000256" key="10">
    <source>
        <dbReference type="ARBA" id="ARBA00023033"/>
    </source>
</evidence>
<keyword evidence="15" id="KW-1185">Reference proteome</keyword>
<dbReference type="EMBL" id="EQ973985">
    <property type="protein sequence ID" value="EEF36240.1"/>
    <property type="molecule type" value="Genomic_DNA"/>
</dbReference>
<dbReference type="FunFam" id="1.10.630.10:FF:000020">
    <property type="entry name" value="Cytochrome P450 family protein"/>
    <property type="match status" value="1"/>
</dbReference>
<gene>
    <name evidence="14" type="ORF">RCOM_0138560</name>
</gene>
<dbReference type="InterPro" id="IPR002403">
    <property type="entry name" value="Cyt_P450_E_grp-IV"/>
</dbReference>
<dbReference type="STRING" id="3988.B9SJJ5"/>
<dbReference type="PANTHER" id="PTHR24286:SF320">
    <property type="entry name" value="CYTOCHROME P450"/>
    <property type="match status" value="1"/>
</dbReference>
<dbReference type="EC" id="1.14.13.76" evidence="14"/>
<dbReference type="Proteomes" id="UP000008311">
    <property type="component" value="Unassembled WGS sequence"/>
</dbReference>
<evidence type="ECO:0000256" key="11">
    <source>
        <dbReference type="ARBA" id="ARBA00023136"/>
    </source>
</evidence>
<dbReference type="GO" id="GO:0016705">
    <property type="term" value="F:oxidoreductase activity, acting on paired donors, with incorporation or reduction of molecular oxygen"/>
    <property type="evidence" value="ECO:0007669"/>
    <property type="project" value="InterPro"/>
</dbReference>
<dbReference type="GO" id="GO:0016020">
    <property type="term" value="C:membrane"/>
    <property type="evidence" value="ECO:0007669"/>
    <property type="project" value="UniProtKB-SubCell"/>
</dbReference>
<evidence type="ECO:0000313" key="15">
    <source>
        <dbReference type="Proteomes" id="UP000008311"/>
    </source>
</evidence>
<dbReference type="PANTHER" id="PTHR24286">
    <property type="entry name" value="CYTOCHROME P450 26"/>
    <property type="match status" value="1"/>
</dbReference>
<keyword evidence="7 13" id="KW-1133">Transmembrane helix</keyword>
<comment type="cofactor">
    <cofactor evidence="1 12">
        <name>heme</name>
        <dbReference type="ChEBI" id="CHEBI:30413"/>
    </cofactor>
</comment>
<dbReference type="Gene3D" id="1.10.630.10">
    <property type="entry name" value="Cytochrome P450"/>
    <property type="match status" value="1"/>
</dbReference>
<evidence type="ECO:0000256" key="12">
    <source>
        <dbReference type="PIRSR" id="PIRSR602403-1"/>
    </source>
</evidence>
<keyword evidence="4 12" id="KW-0349">Heme</keyword>
<dbReference type="GO" id="GO:0016132">
    <property type="term" value="P:brassinosteroid biosynthetic process"/>
    <property type="evidence" value="ECO:0000318"/>
    <property type="project" value="GO_Central"/>
</dbReference>
<dbReference type="InterPro" id="IPR036396">
    <property type="entry name" value="Cyt_P450_sf"/>
</dbReference>
<evidence type="ECO:0000256" key="8">
    <source>
        <dbReference type="ARBA" id="ARBA00023002"/>
    </source>
</evidence>
<name>B9SJJ5_RICCO</name>
<accession>B9SJJ5</accession>
<keyword evidence="6 12" id="KW-0479">Metal-binding</keyword>
<feature type="binding site" description="axial binding residue" evidence="12">
    <location>
        <position position="435"/>
    </location>
    <ligand>
        <name>heme</name>
        <dbReference type="ChEBI" id="CHEBI:30413"/>
    </ligand>
    <ligandPart>
        <name>Fe</name>
        <dbReference type="ChEBI" id="CHEBI:18248"/>
    </ligandPart>
</feature>
<dbReference type="GO" id="GO:0005506">
    <property type="term" value="F:iron ion binding"/>
    <property type="evidence" value="ECO:0007669"/>
    <property type="project" value="InterPro"/>
</dbReference>
<dbReference type="AlphaFoldDB" id="B9SJJ5"/>
<evidence type="ECO:0000256" key="1">
    <source>
        <dbReference type="ARBA" id="ARBA00001971"/>
    </source>
</evidence>
<dbReference type="CDD" id="cd11043">
    <property type="entry name" value="CYP90-like"/>
    <property type="match status" value="1"/>
</dbReference>
<dbReference type="InParanoid" id="B9SJJ5"/>
<evidence type="ECO:0000256" key="6">
    <source>
        <dbReference type="ARBA" id="ARBA00022723"/>
    </source>
</evidence>